<protein>
    <submittedName>
        <fullName evidence="2">Uncharacterized protein</fullName>
    </submittedName>
</protein>
<name>A0A6J5TQF6_PRUAR</name>
<evidence type="ECO:0000256" key="1">
    <source>
        <dbReference type="SAM" id="MobiDB-lite"/>
    </source>
</evidence>
<gene>
    <name evidence="2" type="ORF">CURHAP_LOCUS8559</name>
</gene>
<evidence type="ECO:0000313" key="3">
    <source>
        <dbReference type="Proteomes" id="UP000507222"/>
    </source>
</evidence>
<dbReference type="EMBL" id="CAEKDK010000001">
    <property type="protein sequence ID" value="CAB4266290.1"/>
    <property type="molecule type" value="Genomic_DNA"/>
</dbReference>
<feature type="compositionally biased region" description="Polar residues" evidence="1">
    <location>
        <begin position="29"/>
        <end position="52"/>
    </location>
</feature>
<feature type="region of interest" description="Disordered" evidence="1">
    <location>
        <begin position="13"/>
        <end position="69"/>
    </location>
</feature>
<accession>A0A6J5TQF6</accession>
<proteinExistence type="predicted"/>
<feature type="compositionally biased region" description="Basic and acidic residues" evidence="1">
    <location>
        <begin position="13"/>
        <end position="22"/>
    </location>
</feature>
<organism evidence="2 3">
    <name type="scientific">Prunus armeniaca</name>
    <name type="common">Apricot</name>
    <name type="synonym">Armeniaca vulgaris</name>
    <dbReference type="NCBI Taxonomy" id="36596"/>
    <lineage>
        <taxon>Eukaryota</taxon>
        <taxon>Viridiplantae</taxon>
        <taxon>Streptophyta</taxon>
        <taxon>Embryophyta</taxon>
        <taxon>Tracheophyta</taxon>
        <taxon>Spermatophyta</taxon>
        <taxon>Magnoliopsida</taxon>
        <taxon>eudicotyledons</taxon>
        <taxon>Gunneridae</taxon>
        <taxon>Pentapetalae</taxon>
        <taxon>rosids</taxon>
        <taxon>fabids</taxon>
        <taxon>Rosales</taxon>
        <taxon>Rosaceae</taxon>
        <taxon>Amygdaloideae</taxon>
        <taxon>Amygdaleae</taxon>
        <taxon>Prunus</taxon>
    </lineage>
</organism>
<reference evidence="2 3" key="1">
    <citation type="submission" date="2020-05" db="EMBL/GenBank/DDBJ databases">
        <authorList>
            <person name="Campoy J."/>
            <person name="Schneeberger K."/>
            <person name="Spophaly S."/>
        </authorList>
    </citation>
    <scope>NUCLEOTIDE SEQUENCE [LARGE SCALE GENOMIC DNA]</scope>
    <source>
        <strain evidence="2">PruArmRojPasFocal</strain>
    </source>
</reference>
<evidence type="ECO:0000313" key="2">
    <source>
        <dbReference type="EMBL" id="CAB4266290.1"/>
    </source>
</evidence>
<sequence>MLGMGLQVMRARGEDRFYDPARARRAHQNQKAEQLRRAQSNVTPSQSPSLKGNPNWEPENMVVSDDPPKPVAVPAFEPVVNPLSNLERFLQSISPQRKLPLYFNGGNVGR</sequence>
<dbReference type="Proteomes" id="UP000507222">
    <property type="component" value="Unassembled WGS sequence"/>
</dbReference>
<dbReference type="AlphaFoldDB" id="A0A6J5TQF6"/>